<gene>
    <name evidence="8" type="ORF">EV199_0652</name>
</gene>
<dbReference type="SUPFAM" id="SSF48452">
    <property type="entry name" value="TPR-like"/>
    <property type="match status" value="1"/>
</dbReference>
<evidence type="ECO:0000256" key="4">
    <source>
        <dbReference type="ARBA" id="ARBA00023136"/>
    </source>
</evidence>
<dbReference type="GO" id="GO:0009279">
    <property type="term" value="C:cell outer membrane"/>
    <property type="evidence" value="ECO:0007669"/>
    <property type="project" value="UniProtKB-SubCell"/>
</dbReference>
<dbReference type="InterPro" id="IPR033985">
    <property type="entry name" value="SusD-like_N"/>
</dbReference>
<dbReference type="InterPro" id="IPR011990">
    <property type="entry name" value="TPR-like_helical_dom_sf"/>
</dbReference>
<keyword evidence="4" id="KW-0472">Membrane</keyword>
<comment type="subcellular location">
    <subcellularLocation>
        <location evidence="1">Cell outer membrane</location>
    </subcellularLocation>
</comment>
<dbReference type="OrthoDB" id="1035036at2"/>
<keyword evidence="5" id="KW-0998">Cell outer membrane</keyword>
<name>A0A4Q7MZS5_9BACT</name>
<protein>
    <submittedName>
        <fullName evidence="8">Putative outer membrane starch-binding protein</fullName>
    </submittedName>
</protein>
<feature type="domain" description="RagB/SusD" evidence="6">
    <location>
        <begin position="370"/>
        <end position="503"/>
    </location>
</feature>
<dbReference type="EMBL" id="SGXA01000001">
    <property type="protein sequence ID" value="RZS74801.1"/>
    <property type="molecule type" value="Genomic_DNA"/>
</dbReference>
<dbReference type="CDD" id="cd08977">
    <property type="entry name" value="SusD"/>
    <property type="match status" value="1"/>
</dbReference>
<keyword evidence="3" id="KW-0732">Signal</keyword>
<dbReference type="AlphaFoldDB" id="A0A4Q7MZS5"/>
<dbReference type="Pfam" id="PF07980">
    <property type="entry name" value="SusD_RagB"/>
    <property type="match status" value="1"/>
</dbReference>
<comment type="caution">
    <text evidence="8">The sequence shown here is derived from an EMBL/GenBank/DDBJ whole genome shotgun (WGS) entry which is preliminary data.</text>
</comment>
<evidence type="ECO:0000259" key="6">
    <source>
        <dbReference type="Pfam" id="PF07980"/>
    </source>
</evidence>
<reference evidence="8 9" key="1">
    <citation type="submission" date="2019-02" db="EMBL/GenBank/DDBJ databases">
        <title>Genomic Encyclopedia of Type Strains, Phase IV (KMG-IV): sequencing the most valuable type-strain genomes for metagenomic binning, comparative biology and taxonomic classification.</title>
        <authorList>
            <person name="Goeker M."/>
        </authorList>
    </citation>
    <scope>NUCLEOTIDE SEQUENCE [LARGE SCALE GENOMIC DNA]</scope>
    <source>
        <strain evidence="8 9">DSM 18116</strain>
    </source>
</reference>
<comment type="similarity">
    <text evidence="2">Belongs to the SusD family.</text>
</comment>
<sequence>MKRLFLNISMLATIAIGGNGCAKFLDEKPLTEVETNKYFKSAKDITAAMAGVYASFQQEMTGAGSGSTWGKYVFWGEARGDNYDRTQYNFAHAVEIASNGLSSSNAAANWSGLYRTIGRANNCIKYIPQVPQFDRTATKQVIDGNLAQSYAMRAMCYFWIVRIWGDAPIWLEPYTDVAEEPNRAREKAEDIYTKVIIPDLLKAYDLIPKTATPSQWHIGEGAICAMLADVYMTRKDPDNAMVWFNNLFKAKAPSGKVFTGQSAADLVPQADWKKVFLNANTNENIWSIHWDFTVNGCACLPNSLYHSNSPLQIDSAVMTDWQAIQATDFRARQTVDFAASLRDRMQKYYAVPATGTIDWGAAKTKELPVYLVMYRLTDMMLLYAEAANQKDDMATALKWLNIVRTRAGLPAFLEGADTLSTKAKMENLLLNERRWELFGEGKRWFDLVRTGKAIEVMDPVLRRRQTRQWVPIVGWEGGTDKLLWPIHRTLIENNPLLKQNFPYN</sequence>
<accession>A0A4Q7MZS5</accession>
<dbReference type="RefSeq" id="WP_130539239.1">
    <property type="nucleotide sequence ID" value="NZ_CP042431.1"/>
</dbReference>
<evidence type="ECO:0000256" key="5">
    <source>
        <dbReference type="ARBA" id="ARBA00023237"/>
    </source>
</evidence>
<evidence type="ECO:0000313" key="8">
    <source>
        <dbReference type="EMBL" id="RZS74801.1"/>
    </source>
</evidence>
<proteinExistence type="inferred from homology"/>
<evidence type="ECO:0000313" key="9">
    <source>
        <dbReference type="Proteomes" id="UP000293874"/>
    </source>
</evidence>
<dbReference type="Proteomes" id="UP000293874">
    <property type="component" value="Unassembled WGS sequence"/>
</dbReference>
<evidence type="ECO:0000259" key="7">
    <source>
        <dbReference type="Pfam" id="PF14322"/>
    </source>
</evidence>
<feature type="domain" description="SusD-like N-terminal" evidence="7">
    <location>
        <begin position="23"/>
        <end position="232"/>
    </location>
</feature>
<evidence type="ECO:0000256" key="3">
    <source>
        <dbReference type="ARBA" id="ARBA00022729"/>
    </source>
</evidence>
<dbReference type="Pfam" id="PF14322">
    <property type="entry name" value="SusD-like_3"/>
    <property type="match status" value="1"/>
</dbReference>
<dbReference type="InterPro" id="IPR012944">
    <property type="entry name" value="SusD_RagB_dom"/>
</dbReference>
<keyword evidence="9" id="KW-1185">Reference proteome</keyword>
<evidence type="ECO:0000256" key="2">
    <source>
        <dbReference type="ARBA" id="ARBA00006275"/>
    </source>
</evidence>
<dbReference type="Gene3D" id="1.25.40.390">
    <property type="match status" value="1"/>
</dbReference>
<organism evidence="8 9">
    <name type="scientific">Pseudobacter ginsenosidimutans</name>
    <dbReference type="NCBI Taxonomy" id="661488"/>
    <lineage>
        <taxon>Bacteria</taxon>
        <taxon>Pseudomonadati</taxon>
        <taxon>Bacteroidota</taxon>
        <taxon>Chitinophagia</taxon>
        <taxon>Chitinophagales</taxon>
        <taxon>Chitinophagaceae</taxon>
        <taxon>Pseudobacter</taxon>
    </lineage>
</organism>
<evidence type="ECO:0000256" key="1">
    <source>
        <dbReference type="ARBA" id="ARBA00004442"/>
    </source>
</evidence>